<dbReference type="HOGENOM" id="CLU_1595679_0_0_1"/>
<protein>
    <submittedName>
        <fullName evidence="2">Uncharacterized protein</fullName>
    </submittedName>
</protein>
<evidence type="ECO:0000256" key="1">
    <source>
        <dbReference type="SAM" id="MobiDB-lite"/>
    </source>
</evidence>
<dbReference type="AlphaFoldDB" id="M5BKQ8"/>
<dbReference type="EMBL" id="CAOJ01002658">
    <property type="protein sequence ID" value="CCO27963.1"/>
    <property type="molecule type" value="Genomic_DNA"/>
</dbReference>
<feature type="region of interest" description="Disordered" evidence="1">
    <location>
        <begin position="120"/>
        <end position="153"/>
    </location>
</feature>
<evidence type="ECO:0000313" key="2">
    <source>
        <dbReference type="EMBL" id="CCO27963.1"/>
    </source>
</evidence>
<organism evidence="2 3">
    <name type="scientific">Thanatephorus cucumeris (strain AG1-IB / isolate 7/3/14)</name>
    <name type="common">Lettuce bottom rot fungus</name>
    <name type="synonym">Rhizoctonia solani</name>
    <dbReference type="NCBI Taxonomy" id="1108050"/>
    <lineage>
        <taxon>Eukaryota</taxon>
        <taxon>Fungi</taxon>
        <taxon>Dikarya</taxon>
        <taxon>Basidiomycota</taxon>
        <taxon>Agaricomycotina</taxon>
        <taxon>Agaricomycetes</taxon>
        <taxon>Cantharellales</taxon>
        <taxon>Ceratobasidiaceae</taxon>
        <taxon>Rhizoctonia</taxon>
        <taxon>Rhizoctonia solani AG-1</taxon>
    </lineage>
</organism>
<accession>M5BKQ8</accession>
<proteinExistence type="predicted"/>
<reference evidence="2 3" key="1">
    <citation type="journal article" date="2013" name="J. Biotechnol.">
        <title>Establishment and interpretation of the genome sequence of the phytopathogenic fungus Rhizoctonia solani AG1-IB isolate 7/3/14.</title>
        <authorList>
            <person name="Wibberg D.W."/>
            <person name="Jelonek L.J."/>
            <person name="Rupp O.R."/>
            <person name="Hennig M.H."/>
            <person name="Eikmeyer F.E."/>
            <person name="Goesmann A.G."/>
            <person name="Hartmann A.H."/>
            <person name="Borriss R.B."/>
            <person name="Grosch R.G."/>
            <person name="Puehler A.P."/>
            <person name="Schlueter A.S."/>
        </authorList>
    </citation>
    <scope>NUCLEOTIDE SEQUENCE [LARGE SCALE GENOMIC DNA]</scope>
    <source>
        <strain evidence="3">AG1-IB / isolate 7/3/14</strain>
    </source>
</reference>
<sequence length="167" mass="18314">MRHIEKYDPLSLALARDWEDIAYQVVETSAAVKQVEQESPDDPALGLMHLHHQTLLSYATALAFYLHLQSTPTNNNTSTSSGNLGPTPAEAKRLRTEVIARLLTLKQSLATLEDLGFVAGEDDDFDESDEDIFTDEEEGDDDGEGGSEDWWSSSVAEFGGALAARQN</sequence>
<name>M5BKQ8_THACB</name>
<evidence type="ECO:0000313" key="3">
    <source>
        <dbReference type="Proteomes" id="UP000012065"/>
    </source>
</evidence>
<feature type="compositionally biased region" description="Acidic residues" evidence="1">
    <location>
        <begin position="120"/>
        <end position="147"/>
    </location>
</feature>
<dbReference type="Proteomes" id="UP000012065">
    <property type="component" value="Unassembled WGS sequence"/>
</dbReference>
<gene>
    <name evidence="2" type="ORF">BN14_01954</name>
</gene>
<comment type="caution">
    <text evidence="2">The sequence shown here is derived from an EMBL/GenBank/DDBJ whole genome shotgun (WGS) entry which is preliminary data.</text>
</comment>